<dbReference type="InterPro" id="IPR016035">
    <property type="entry name" value="Acyl_Trfase/lysoPLipase"/>
</dbReference>
<evidence type="ECO:0000313" key="4">
    <source>
        <dbReference type="EMBL" id="OXC78202.1"/>
    </source>
</evidence>
<evidence type="ECO:0000256" key="1">
    <source>
        <dbReference type="ARBA" id="ARBA00023098"/>
    </source>
</evidence>
<dbReference type="GO" id="GO:0006629">
    <property type="term" value="P:lipid metabolic process"/>
    <property type="evidence" value="ECO:0007669"/>
    <property type="project" value="UniProtKB-KW"/>
</dbReference>
<keyword evidence="4" id="KW-0645">Protease</keyword>
<evidence type="ECO:0000259" key="3">
    <source>
        <dbReference type="PROSITE" id="PS51635"/>
    </source>
</evidence>
<protein>
    <submittedName>
        <fullName evidence="4">Serine protease</fullName>
    </submittedName>
</protein>
<name>A0A226X431_CABSO</name>
<gene>
    <name evidence="4" type="ORF">BSU04_12945</name>
</gene>
<evidence type="ECO:0000256" key="2">
    <source>
        <dbReference type="PROSITE-ProRule" id="PRU01161"/>
    </source>
</evidence>
<sequence length="159" mass="16866">MVDAVVASAAIPGVFPPVPIDGIDLVEIGVANNTPISVAVGLGAKRIIVLPAGFACALHKPPANAIAQAIHAMTLISARQLVRDLAFYSSRAEIFVVPPLCPLDVSPYGYIQCDRLIERAAGKTRAWLSDGGLERAFIPAEPYEHAHAEAVKQKGVRHQ</sequence>
<accession>A0A226X431</accession>
<dbReference type="PROSITE" id="PS51635">
    <property type="entry name" value="PNPLA"/>
    <property type="match status" value="1"/>
</dbReference>
<dbReference type="GO" id="GO:0008233">
    <property type="term" value="F:peptidase activity"/>
    <property type="evidence" value="ECO:0007669"/>
    <property type="project" value="UniProtKB-KW"/>
</dbReference>
<comment type="caution">
    <text evidence="4">The sequence shown here is derived from an EMBL/GenBank/DDBJ whole genome shotgun (WGS) entry which is preliminary data.</text>
</comment>
<dbReference type="Proteomes" id="UP000214720">
    <property type="component" value="Unassembled WGS sequence"/>
</dbReference>
<reference evidence="5" key="1">
    <citation type="submission" date="2017-01" db="EMBL/GenBank/DDBJ databases">
        <title>Genome Analysis of Deinococcus marmoris KOPRI26562.</title>
        <authorList>
            <person name="Kim J.H."/>
            <person name="Oh H.-M."/>
        </authorList>
    </citation>
    <scope>NUCLEOTIDE SEQUENCE [LARGE SCALE GENOMIC DNA]</scope>
    <source>
        <strain evidence="5">PAMC 26633</strain>
    </source>
</reference>
<feature type="domain" description="PNPLA" evidence="3">
    <location>
        <begin position="1"/>
        <end position="40"/>
    </location>
</feature>
<dbReference type="EMBL" id="MTHB01000073">
    <property type="protein sequence ID" value="OXC78202.1"/>
    <property type="molecule type" value="Genomic_DNA"/>
</dbReference>
<proteinExistence type="predicted"/>
<evidence type="ECO:0000313" key="5">
    <source>
        <dbReference type="Proteomes" id="UP000214720"/>
    </source>
</evidence>
<comment type="caution">
    <text evidence="2">Lacks conserved residue(s) required for the propagation of feature annotation.</text>
</comment>
<dbReference type="GO" id="GO:0006508">
    <property type="term" value="P:proteolysis"/>
    <property type="evidence" value="ECO:0007669"/>
    <property type="project" value="UniProtKB-KW"/>
</dbReference>
<dbReference type="Pfam" id="PF01734">
    <property type="entry name" value="Patatin"/>
    <property type="match status" value="1"/>
</dbReference>
<keyword evidence="1" id="KW-0443">Lipid metabolism</keyword>
<dbReference type="SUPFAM" id="SSF52151">
    <property type="entry name" value="FabD/lysophospholipase-like"/>
    <property type="match status" value="1"/>
</dbReference>
<dbReference type="Gene3D" id="3.40.1090.10">
    <property type="entry name" value="Cytosolic phospholipase A2 catalytic domain"/>
    <property type="match status" value="1"/>
</dbReference>
<dbReference type="InterPro" id="IPR002641">
    <property type="entry name" value="PNPLA_dom"/>
</dbReference>
<keyword evidence="4" id="KW-0378">Hydrolase</keyword>
<dbReference type="AlphaFoldDB" id="A0A226X431"/>
<organism evidence="4 5">
    <name type="scientific">Caballeronia sordidicola</name>
    <name type="common">Burkholderia sordidicola</name>
    <dbReference type="NCBI Taxonomy" id="196367"/>
    <lineage>
        <taxon>Bacteria</taxon>
        <taxon>Pseudomonadati</taxon>
        <taxon>Pseudomonadota</taxon>
        <taxon>Betaproteobacteria</taxon>
        <taxon>Burkholderiales</taxon>
        <taxon>Burkholderiaceae</taxon>
        <taxon>Caballeronia</taxon>
    </lineage>
</organism>